<keyword evidence="1" id="KW-0732">Signal</keyword>
<dbReference type="STRING" id="378806.STAUR_4297"/>
<feature type="signal peptide" evidence="1">
    <location>
        <begin position="1"/>
        <end position="23"/>
    </location>
</feature>
<dbReference type="PANTHER" id="PTHR34853">
    <property type="match status" value="1"/>
</dbReference>
<protein>
    <submittedName>
        <fullName evidence="2">Secretory lipase</fullName>
    </submittedName>
</protein>
<evidence type="ECO:0000313" key="3">
    <source>
        <dbReference type="Proteomes" id="UP000001351"/>
    </source>
</evidence>
<dbReference type="PANTHER" id="PTHR34853:SF1">
    <property type="entry name" value="LIPASE 5"/>
    <property type="match status" value="1"/>
</dbReference>
<evidence type="ECO:0000313" key="2">
    <source>
        <dbReference type="EMBL" id="ADO72077.1"/>
    </source>
</evidence>
<dbReference type="GO" id="GO:0016042">
    <property type="term" value="P:lipid catabolic process"/>
    <property type="evidence" value="ECO:0007669"/>
    <property type="project" value="InterPro"/>
</dbReference>
<accession>E3FSG6</accession>
<dbReference type="SUPFAM" id="SSF53474">
    <property type="entry name" value="alpha/beta-Hydrolases"/>
    <property type="match status" value="1"/>
</dbReference>
<dbReference type="AlphaFoldDB" id="E3FSG6"/>
<dbReference type="eggNOG" id="COG1506">
    <property type="taxonomic scope" value="Bacteria"/>
</dbReference>
<name>E3FSG6_STIAD</name>
<dbReference type="InterPro" id="IPR029058">
    <property type="entry name" value="AB_hydrolase_fold"/>
</dbReference>
<dbReference type="InterPro" id="IPR005152">
    <property type="entry name" value="Lipase_secreted"/>
</dbReference>
<keyword evidence="3" id="KW-1185">Reference proteome</keyword>
<feature type="chain" id="PRO_5003169937" evidence="1">
    <location>
        <begin position="24"/>
        <end position="396"/>
    </location>
</feature>
<dbReference type="KEGG" id="sur:STAUR_4297"/>
<sequence>MSALRLAVLALAAATTLPCLALAETPAALTPPAGLKFYSPPAEAIPGTPGSVIWSRKLVGAAALKGAGSNELVLYRSTSVQGTPIAVSGIVALPKGTAPAGGWPVITWAHGTVGSADKCAPSRDAIGSPAYKFNQAPHRMLNAFLKEGWAVVMTDYEGLGTEGPHPYLLGLSEAHGVLDILLAARELHPEISKKVAIVGHSQGGQAALFAAAEAKARKDELELRGVLALAPASFMGTLFWLGTQGGDPSEGTAFPALFLTGALAGNPDLKKEDLLSEEGLRLFPEVETKCRVELSKSDSWGGLVPSKMLQENANLTPLMAELRKMHPGDLSIDVPVRIVQGLADERVSPIQTTMLLEQLISKGAQIELRVYPLMDHFGVLARDVENAKNWLKDRLK</sequence>
<proteinExistence type="predicted"/>
<evidence type="ECO:0000256" key="1">
    <source>
        <dbReference type="SAM" id="SignalP"/>
    </source>
</evidence>
<dbReference type="OrthoDB" id="9955at2"/>
<dbReference type="ESTHER" id="stiad-e3fsg6">
    <property type="family name" value="Fungal-Bact_LIP"/>
</dbReference>
<dbReference type="Pfam" id="PF03583">
    <property type="entry name" value="LIP"/>
    <property type="match status" value="1"/>
</dbReference>
<dbReference type="GO" id="GO:0004806">
    <property type="term" value="F:triacylglycerol lipase activity"/>
    <property type="evidence" value="ECO:0007669"/>
    <property type="project" value="InterPro"/>
</dbReference>
<dbReference type="Proteomes" id="UP000001351">
    <property type="component" value="Chromosome"/>
</dbReference>
<dbReference type="PIRSF" id="PIRSF029171">
    <property type="entry name" value="Esterase_LipA"/>
    <property type="match status" value="1"/>
</dbReference>
<gene>
    <name evidence="2" type="ordered locus">STAUR_4297</name>
</gene>
<dbReference type="EMBL" id="CP002271">
    <property type="protein sequence ID" value="ADO72077.1"/>
    <property type="molecule type" value="Genomic_DNA"/>
</dbReference>
<dbReference type="HOGENOM" id="CLU_029538_3_3_7"/>
<organism evidence="2 3">
    <name type="scientific">Stigmatella aurantiaca (strain DW4/3-1)</name>
    <dbReference type="NCBI Taxonomy" id="378806"/>
    <lineage>
        <taxon>Bacteria</taxon>
        <taxon>Pseudomonadati</taxon>
        <taxon>Myxococcota</taxon>
        <taxon>Myxococcia</taxon>
        <taxon>Myxococcales</taxon>
        <taxon>Cystobacterineae</taxon>
        <taxon>Archangiaceae</taxon>
        <taxon>Stigmatella</taxon>
    </lineage>
</organism>
<dbReference type="Gene3D" id="3.40.50.1820">
    <property type="entry name" value="alpha/beta hydrolase"/>
    <property type="match status" value="2"/>
</dbReference>
<dbReference type="RefSeq" id="WP_013376168.1">
    <property type="nucleotide sequence ID" value="NC_014623.1"/>
</dbReference>
<reference evidence="2 3" key="1">
    <citation type="journal article" date="2011" name="Mol. Biol. Evol.">
        <title>Comparative genomic analysis of fruiting body formation in Myxococcales.</title>
        <authorList>
            <person name="Huntley S."/>
            <person name="Hamann N."/>
            <person name="Wegener-Feldbrugge S."/>
            <person name="Treuner-Lange A."/>
            <person name="Kube M."/>
            <person name="Reinhardt R."/>
            <person name="Klages S."/>
            <person name="Muller R."/>
            <person name="Ronning C.M."/>
            <person name="Nierman W.C."/>
            <person name="Sogaard-Andersen L."/>
        </authorList>
    </citation>
    <scope>NUCLEOTIDE SEQUENCE [LARGE SCALE GENOMIC DNA]</scope>
    <source>
        <strain evidence="2 3">DW4/3-1</strain>
    </source>
</reference>